<evidence type="ECO:0000313" key="2">
    <source>
        <dbReference type="Proteomes" id="UP000296049"/>
    </source>
</evidence>
<sequence length="452" mass="51197">MPLLQRTENRSHSRVGFKEDTASPIHITICLQPLKNLQRQFTAFHNRASQHICIHSKPGELDCSNLYQFRVECSHKQHVSEGKALEEAGLQGRSQAIPEPLEDTLRYAVHVLRTDIGCLHSIILHDDLTCFYKSTEVRSSQNPHQEQKKSEDTTFNYSGEKEPNLEDIFMKLNKLCMYVDSIHLSRSLRLITSRYIFPGFTRVVLLQTVLLPVLKGPFQVESKNLQYERLTLCPNHRDLQTSSFGDKPGYYRKAGSIAVLAVLPNSILNEKLEHHIPTDKGPSTIDFSIPICQENLNQLWKNEPLPFAPDTEHDPLCTGLRFIDSRHNLAFPYGSSLLLKGKVSDLNLEGKEPGRAEALRSLACTGSSALSPYFHRYRERCHTILTIAHGLAYAELRQQPQTAPGPDLRTSAAGRHEPRTRAHCHALWSWCLLTVPLLKLFSSVLSPPPKHK</sequence>
<keyword evidence="2" id="KW-1185">Reference proteome</keyword>
<proteinExistence type="predicted"/>
<accession>R0KZI5</accession>
<dbReference type="Proteomes" id="UP000296049">
    <property type="component" value="Unassembled WGS sequence"/>
</dbReference>
<name>R0KZI5_ANAPL</name>
<organism evidence="1 2">
    <name type="scientific">Anas platyrhynchos</name>
    <name type="common">Mallard</name>
    <name type="synonym">Anas boschas</name>
    <dbReference type="NCBI Taxonomy" id="8839"/>
    <lineage>
        <taxon>Eukaryota</taxon>
        <taxon>Metazoa</taxon>
        <taxon>Chordata</taxon>
        <taxon>Craniata</taxon>
        <taxon>Vertebrata</taxon>
        <taxon>Euteleostomi</taxon>
        <taxon>Archelosauria</taxon>
        <taxon>Archosauria</taxon>
        <taxon>Dinosauria</taxon>
        <taxon>Saurischia</taxon>
        <taxon>Theropoda</taxon>
        <taxon>Coelurosauria</taxon>
        <taxon>Aves</taxon>
        <taxon>Neognathae</taxon>
        <taxon>Galloanserae</taxon>
        <taxon>Anseriformes</taxon>
        <taxon>Anatidae</taxon>
        <taxon>Anatinae</taxon>
        <taxon>Anas</taxon>
    </lineage>
</organism>
<dbReference type="EMBL" id="KB743435">
    <property type="protein sequence ID" value="EOA98748.1"/>
    <property type="molecule type" value="Genomic_DNA"/>
</dbReference>
<dbReference type="AlphaFoldDB" id="R0KZI5"/>
<gene>
    <name evidence="1" type="ORF">Anapl_02917</name>
</gene>
<protein>
    <submittedName>
        <fullName evidence="1">Uncharacterized protein</fullName>
    </submittedName>
</protein>
<evidence type="ECO:0000313" key="1">
    <source>
        <dbReference type="EMBL" id="EOA98748.1"/>
    </source>
</evidence>
<reference evidence="2" key="1">
    <citation type="journal article" date="2013" name="Nat. Genet.">
        <title>The duck genome and transcriptome provide insight into an avian influenza virus reservoir species.</title>
        <authorList>
            <person name="Huang Y."/>
            <person name="Li Y."/>
            <person name="Burt D.W."/>
            <person name="Chen H."/>
            <person name="Zhang Y."/>
            <person name="Qian W."/>
            <person name="Kim H."/>
            <person name="Gan S."/>
            <person name="Zhao Y."/>
            <person name="Li J."/>
            <person name="Yi K."/>
            <person name="Feng H."/>
            <person name="Zhu P."/>
            <person name="Li B."/>
            <person name="Liu Q."/>
            <person name="Fairley S."/>
            <person name="Magor K.E."/>
            <person name="Du Z."/>
            <person name="Hu X."/>
            <person name="Goodman L."/>
            <person name="Tafer H."/>
            <person name="Vignal A."/>
            <person name="Lee T."/>
            <person name="Kim K.W."/>
            <person name="Sheng Z."/>
            <person name="An Y."/>
            <person name="Searle S."/>
            <person name="Herrero J."/>
            <person name="Groenen M.A."/>
            <person name="Crooijmans R.P."/>
            <person name="Faraut T."/>
            <person name="Cai Q."/>
            <person name="Webster R.G."/>
            <person name="Aldridge J.R."/>
            <person name="Warren W.C."/>
            <person name="Bartschat S."/>
            <person name="Kehr S."/>
            <person name="Marz M."/>
            <person name="Stadler P.F."/>
            <person name="Smith J."/>
            <person name="Kraus R.H."/>
            <person name="Zhao Y."/>
            <person name="Ren L."/>
            <person name="Fei J."/>
            <person name="Morisson M."/>
            <person name="Kaiser P."/>
            <person name="Griffin D.K."/>
            <person name="Rao M."/>
            <person name="Pitel F."/>
            <person name="Wang J."/>
            <person name="Li N."/>
        </authorList>
    </citation>
    <scope>NUCLEOTIDE SEQUENCE [LARGE SCALE GENOMIC DNA]</scope>
</reference>